<dbReference type="Proteomes" id="UP000013827">
    <property type="component" value="Unassembled WGS sequence"/>
</dbReference>
<accession>A0A0D3JQB0</accession>
<evidence type="ECO:0000313" key="2">
    <source>
        <dbReference type="EnsemblProtists" id="EOD25695"/>
    </source>
</evidence>
<evidence type="ECO:0000256" key="1">
    <source>
        <dbReference type="SAM" id="SignalP"/>
    </source>
</evidence>
<dbReference type="KEGG" id="ehx:EMIHUDRAFT_205775"/>
<reference evidence="3" key="1">
    <citation type="journal article" date="2013" name="Nature">
        <title>Pan genome of the phytoplankton Emiliania underpins its global distribution.</title>
        <authorList>
            <person name="Read B.A."/>
            <person name="Kegel J."/>
            <person name="Klute M.J."/>
            <person name="Kuo A."/>
            <person name="Lefebvre S.C."/>
            <person name="Maumus F."/>
            <person name="Mayer C."/>
            <person name="Miller J."/>
            <person name="Monier A."/>
            <person name="Salamov A."/>
            <person name="Young J."/>
            <person name="Aguilar M."/>
            <person name="Claverie J.M."/>
            <person name="Frickenhaus S."/>
            <person name="Gonzalez K."/>
            <person name="Herman E.K."/>
            <person name="Lin Y.C."/>
            <person name="Napier J."/>
            <person name="Ogata H."/>
            <person name="Sarno A.F."/>
            <person name="Shmutz J."/>
            <person name="Schroeder D."/>
            <person name="de Vargas C."/>
            <person name="Verret F."/>
            <person name="von Dassow P."/>
            <person name="Valentin K."/>
            <person name="Van de Peer Y."/>
            <person name="Wheeler G."/>
            <person name="Dacks J.B."/>
            <person name="Delwiche C.F."/>
            <person name="Dyhrman S.T."/>
            <person name="Glockner G."/>
            <person name="John U."/>
            <person name="Richards T."/>
            <person name="Worden A.Z."/>
            <person name="Zhang X."/>
            <person name="Grigoriev I.V."/>
            <person name="Allen A.E."/>
            <person name="Bidle K."/>
            <person name="Borodovsky M."/>
            <person name="Bowler C."/>
            <person name="Brownlee C."/>
            <person name="Cock J.M."/>
            <person name="Elias M."/>
            <person name="Gladyshev V.N."/>
            <person name="Groth M."/>
            <person name="Guda C."/>
            <person name="Hadaegh A."/>
            <person name="Iglesias-Rodriguez M.D."/>
            <person name="Jenkins J."/>
            <person name="Jones B.M."/>
            <person name="Lawson T."/>
            <person name="Leese F."/>
            <person name="Lindquist E."/>
            <person name="Lobanov A."/>
            <person name="Lomsadze A."/>
            <person name="Malik S.B."/>
            <person name="Marsh M.E."/>
            <person name="Mackinder L."/>
            <person name="Mock T."/>
            <person name="Mueller-Roeber B."/>
            <person name="Pagarete A."/>
            <person name="Parker M."/>
            <person name="Probert I."/>
            <person name="Quesneville H."/>
            <person name="Raines C."/>
            <person name="Rensing S.A."/>
            <person name="Riano-Pachon D.M."/>
            <person name="Richier S."/>
            <person name="Rokitta S."/>
            <person name="Shiraiwa Y."/>
            <person name="Soanes D.M."/>
            <person name="van der Giezen M."/>
            <person name="Wahlund T.M."/>
            <person name="Williams B."/>
            <person name="Wilson W."/>
            <person name="Wolfe G."/>
            <person name="Wurch L.L."/>
        </authorList>
    </citation>
    <scope>NUCLEOTIDE SEQUENCE</scope>
</reference>
<sequence>MLGGAAPRLSARRIGAVALLAVCCASAEPAAAPRSVLVAWPPEPEVRAALRYVMTELRRLSNRFRYASLTTCHRAEAAEVDGERSLFLDVEFDMLRGQPSRHNVILFKDGDGAVTSMALDEFPHVELREPPDPDV</sequence>
<dbReference type="RefSeq" id="XP_005778124.1">
    <property type="nucleotide sequence ID" value="XM_005778067.1"/>
</dbReference>
<protein>
    <submittedName>
        <fullName evidence="2">Uncharacterized protein</fullName>
    </submittedName>
</protein>
<reference evidence="2" key="2">
    <citation type="submission" date="2024-10" db="UniProtKB">
        <authorList>
            <consortium name="EnsemblProtists"/>
        </authorList>
    </citation>
    <scope>IDENTIFICATION</scope>
</reference>
<name>A0A0D3JQB0_EMIH1</name>
<dbReference type="HOGENOM" id="CLU_1889711_0_0_1"/>
<dbReference type="PaxDb" id="2903-EOD25695"/>
<dbReference type="EnsemblProtists" id="EOD25695">
    <property type="protein sequence ID" value="EOD25695"/>
    <property type="gene ID" value="EMIHUDRAFT_205775"/>
</dbReference>
<dbReference type="AlphaFoldDB" id="A0A0D3JQB0"/>
<feature type="chain" id="PRO_5044291507" evidence="1">
    <location>
        <begin position="28"/>
        <end position="135"/>
    </location>
</feature>
<organism evidence="2 3">
    <name type="scientific">Emiliania huxleyi (strain CCMP1516)</name>
    <dbReference type="NCBI Taxonomy" id="280463"/>
    <lineage>
        <taxon>Eukaryota</taxon>
        <taxon>Haptista</taxon>
        <taxon>Haptophyta</taxon>
        <taxon>Prymnesiophyceae</taxon>
        <taxon>Isochrysidales</taxon>
        <taxon>Noelaerhabdaceae</taxon>
        <taxon>Emiliania</taxon>
    </lineage>
</organism>
<keyword evidence="1" id="KW-0732">Signal</keyword>
<dbReference type="OMA" id="CHSASKA"/>
<keyword evidence="3" id="KW-1185">Reference proteome</keyword>
<feature type="signal peptide" evidence="1">
    <location>
        <begin position="1"/>
        <end position="27"/>
    </location>
</feature>
<evidence type="ECO:0000313" key="3">
    <source>
        <dbReference type="Proteomes" id="UP000013827"/>
    </source>
</evidence>
<dbReference type="GeneID" id="17271240"/>
<proteinExistence type="predicted"/>